<comment type="subunit">
    <text evidence="14">Homodimer.</text>
</comment>
<comment type="cofactor">
    <cofactor evidence="14 15">
        <name>heme b</name>
        <dbReference type="ChEBI" id="CHEBI:60344"/>
    </cofactor>
    <text evidence="14 15">Binds 1 heme b (iron(II)-protoporphyrin IX) group per subunit.</text>
</comment>
<comment type="pathway">
    <text evidence="2 14 15">Porphyrin-containing compound metabolism; protoporphyrin-IX biosynthesis; protoporphyrin-IX from protoporphyrinogen-IX: step 1/1.</text>
</comment>
<dbReference type="EC" id="1.3.99.-" evidence="14 15"/>
<evidence type="ECO:0000313" key="16">
    <source>
        <dbReference type="EMBL" id="MFC7332561.1"/>
    </source>
</evidence>
<dbReference type="RefSeq" id="WP_377357045.1">
    <property type="nucleotide sequence ID" value="NZ_JBHTCM010000006.1"/>
</dbReference>
<evidence type="ECO:0000256" key="2">
    <source>
        <dbReference type="ARBA" id="ARBA00005073"/>
    </source>
</evidence>
<organism evidence="16 17">
    <name type="scientific">Rhodocista pekingensis</name>
    <dbReference type="NCBI Taxonomy" id="201185"/>
    <lineage>
        <taxon>Bacteria</taxon>
        <taxon>Pseudomonadati</taxon>
        <taxon>Pseudomonadota</taxon>
        <taxon>Alphaproteobacteria</taxon>
        <taxon>Rhodospirillales</taxon>
        <taxon>Azospirillaceae</taxon>
        <taxon>Rhodocista</taxon>
    </lineage>
</organism>
<keyword evidence="9 14" id="KW-1133">Transmembrane helix</keyword>
<reference evidence="17" key="1">
    <citation type="journal article" date="2019" name="Int. J. Syst. Evol. Microbiol.">
        <title>The Global Catalogue of Microorganisms (GCM) 10K type strain sequencing project: providing services to taxonomists for standard genome sequencing and annotation.</title>
        <authorList>
            <consortium name="The Broad Institute Genomics Platform"/>
            <consortium name="The Broad Institute Genome Sequencing Center for Infectious Disease"/>
            <person name="Wu L."/>
            <person name="Ma J."/>
        </authorList>
    </citation>
    <scope>NUCLEOTIDE SEQUENCE [LARGE SCALE GENOMIC DNA]</scope>
    <source>
        <strain evidence="17">CGMCC 1.16275</strain>
    </source>
</reference>
<evidence type="ECO:0000256" key="10">
    <source>
        <dbReference type="ARBA" id="ARBA00023002"/>
    </source>
</evidence>
<comment type="similarity">
    <text evidence="3 14 15">Belongs to the HemJ family.</text>
</comment>
<feature type="transmembrane region" description="Helical" evidence="14">
    <location>
        <begin position="122"/>
        <end position="140"/>
    </location>
</feature>
<protein>
    <recommendedName>
        <fullName evidence="4 14">Protoporphyrinogen IX oxidase</fullName>
        <shortName evidence="14">PPO</shortName>
        <ecNumber evidence="14 15">1.3.99.-</ecNumber>
    </recommendedName>
</protein>
<evidence type="ECO:0000256" key="1">
    <source>
        <dbReference type="ARBA" id="ARBA00004651"/>
    </source>
</evidence>
<dbReference type="Proteomes" id="UP001596456">
    <property type="component" value="Unassembled WGS sequence"/>
</dbReference>
<evidence type="ECO:0000256" key="12">
    <source>
        <dbReference type="ARBA" id="ARBA00023136"/>
    </source>
</evidence>
<evidence type="ECO:0000256" key="6">
    <source>
        <dbReference type="ARBA" id="ARBA00022617"/>
    </source>
</evidence>
<proteinExistence type="inferred from homology"/>
<comment type="subcellular location">
    <subcellularLocation>
        <location evidence="1 14">Cell membrane</location>
        <topology evidence="1 14">Multi-pass membrane protein</topology>
    </subcellularLocation>
</comment>
<feature type="transmembrane region" description="Helical" evidence="14">
    <location>
        <begin position="51"/>
        <end position="71"/>
    </location>
</feature>
<sequence>MLYLWIKSFHVISMVAWMAGMFYLPRLFVYHTQTKPGDADYQRFVVMERKLLKYIMNPALIATWTFGLAMLALNPSLLSGQGWMHTKILLVLGMTAAHMMLGKYRREFEENRSARSEKFFRVFNEVPTILLIVIVILVIVKPF</sequence>
<gene>
    <name evidence="16" type="primary">hemJ</name>
    <name evidence="16" type="ORF">ACFQPS_05250</name>
</gene>
<comment type="catalytic activity">
    <reaction evidence="13 14 15">
        <text>protoporphyrinogen IX + 3 A = protoporphyrin IX + 3 AH2</text>
        <dbReference type="Rhea" id="RHEA:62000"/>
        <dbReference type="ChEBI" id="CHEBI:13193"/>
        <dbReference type="ChEBI" id="CHEBI:17499"/>
        <dbReference type="ChEBI" id="CHEBI:57306"/>
        <dbReference type="ChEBI" id="CHEBI:57307"/>
    </reaction>
</comment>
<evidence type="ECO:0000256" key="13">
    <source>
        <dbReference type="ARBA" id="ARBA00048390"/>
    </source>
</evidence>
<feature type="transmembrane region" description="Helical" evidence="14">
    <location>
        <begin position="12"/>
        <end position="30"/>
    </location>
</feature>
<dbReference type="Pfam" id="PF03653">
    <property type="entry name" value="UPF0093"/>
    <property type="match status" value="1"/>
</dbReference>
<dbReference type="PIRSF" id="PIRSF004638">
    <property type="entry name" value="UCP004638"/>
    <property type="match status" value="1"/>
</dbReference>
<evidence type="ECO:0000256" key="4">
    <source>
        <dbReference type="ARBA" id="ARBA00017504"/>
    </source>
</evidence>
<dbReference type="PANTHER" id="PTHR40255:SF1">
    <property type="entry name" value="PROTOPORPHYRINOGEN IX OXIDASE"/>
    <property type="match status" value="1"/>
</dbReference>
<evidence type="ECO:0000256" key="15">
    <source>
        <dbReference type="PIRNR" id="PIRNR004638"/>
    </source>
</evidence>
<accession>A0ABW2KTC1</accession>
<keyword evidence="11 14" id="KW-0408">Iron</keyword>
<dbReference type="PANTHER" id="PTHR40255">
    <property type="entry name" value="UPF0093 MEMBRANE PROTEIN SLR1790"/>
    <property type="match status" value="1"/>
</dbReference>
<name>A0ABW2KTC1_9PROT</name>
<feature type="transmembrane region" description="Helical" evidence="14">
    <location>
        <begin position="83"/>
        <end position="101"/>
    </location>
</feature>
<comment type="function">
    <text evidence="14 15">Catalyzes the oxidation of protoporphyrinogen IX to protoporphyrin IX.</text>
</comment>
<dbReference type="InterPro" id="IPR005265">
    <property type="entry name" value="HemJ-like"/>
</dbReference>
<keyword evidence="8 14" id="KW-0479">Metal-binding</keyword>
<dbReference type="EMBL" id="JBHTCM010000006">
    <property type="protein sequence ID" value="MFC7332561.1"/>
    <property type="molecule type" value="Genomic_DNA"/>
</dbReference>
<keyword evidence="10 14" id="KW-0560">Oxidoreductase</keyword>
<keyword evidence="5 14" id="KW-1003">Cell membrane</keyword>
<evidence type="ECO:0000256" key="3">
    <source>
        <dbReference type="ARBA" id="ARBA00006501"/>
    </source>
</evidence>
<dbReference type="NCBIfam" id="TIGR00701">
    <property type="entry name" value="protoporphyrinogen oxidase HemJ"/>
    <property type="match status" value="1"/>
</dbReference>
<keyword evidence="17" id="KW-1185">Reference proteome</keyword>
<evidence type="ECO:0000256" key="8">
    <source>
        <dbReference type="ARBA" id="ARBA00022723"/>
    </source>
</evidence>
<keyword evidence="7 14" id="KW-0812">Transmembrane</keyword>
<evidence type="ECO:0000256" key="11">
    <source>
        <dbReference type="ARBA" id="ARBA00023004"/>
    </source>
</evidence>
<comment type="caution">
    <text evidence="16">The sequence shown here is derived from an EMBL/GenBank/DDBJ whole genome shotgun (WGS) entry which is preliminary data.</text>
</comment>
<keyword evidence="6 14" id="KW-0349">Heme</keyword>
<evidence type="ECO:0000313" key="17">
    <source>
        <dbReference type="Proteomes" id="UP001596456"/>
    </source>
</evidence>
<evidence type="ECO:0000256" key="5">
    <source>
        <dbReference type="ARBA" id="ARBA00022475"/>
    </source>
</evidence>
<feature type="binding site" description="axial binding residue" evidence="14">
    <location>
        <position position="10"/>
    </location>
    <ligand>
        <name>heme</name>
        <dbReference type="ChEBI" id="CHEBI:30413"/>
    </ligand>
    <ligandPart>
        <name>Fe</name>
        <dbReference type="ChEBI" id="CHEBI:18248"/>
    </ligandPart>
</feature>
<evidence type="ECO:0000256" key="7">
    <source>
        <dbReference type="ARBA" id="ARBA00022692"/>
    </source>
</evidence>
<dbReference type="HAMAP" id="MF_02239">
    <property type="entry name" value="HemJ"/>
    <property type="match status" value="1"/>
</dbReference>
<evidence type="ECO:0000256" key="9">
    <source>
        <dbReference type="ARBA" id="ARBA00022989"/>
    </source>
</evidence>
<keyword evidence="12 14" id="KW-0472">Membrane</keyword>
<feature type="binding site" description="axial binding residue" evidence="14">
    <location>
        <position position="87"/>
    </location>
    <ligand>
        <name>heme</name>
        <dbReference type="ChEBI" id="CHEBI:30413"/>
    </ligand>
    <ligandPart>
        <name>Fe</name>
        <dbReference type="ChEBI" id="CHEBI:18248"/>
    </ligandPart>
</feature>
<evidence type="ECO:0000256" key="14">
    <source>
        <dbReference type="HAMAP-Rule" id="MF_02239"/>
    </source>
</evidence>